<gene>
    <name evidence="2" type="ORF">LSAT_V11C700350090</name>
</gene>
<proteinExistence type="predicted"/>
<dbReference type="Pfam" id="PF04827">
    <property type="entry name" value="Plant_tran"/>
    <property type="match status" value="1"/>
</dbReference>
<keyword evidence="3" id="KW-1185">Reference proteome</keyword>
<dbReference type="PANTHER" id="PTHR23272:SF190">
    <property type="entry name" value="ZINC FINGER, BED-TYPE-RELATED"/>
    <property type="match status" value="1"/>
</dbReference>
<evidence type="ECO:0000313" key="2">
    <source>
        <dbReference type="EMBL" id="KAJ0196241.1"/>
    </source>
</evidence>
<feature type="domain" description="HAT C-terminal dimerisation" evidence="1">
    <location>
        <begin position="1"/>
        <end position="48"/>
    </location>
</feature>
<dbReference type="EMBL" id="NBSK02000007">
    <property type="protein sequence ID" value="KAJ0196241.1"/>
    <property type="molecule type" value="Genomic_DNA"/>
</dbReference>
<comment type="caution">
    <text evidence="2">The sequence shown here is derived from an EMBL/GenBank/DDBJ whole genome shotgun (WGS) entry which is preliminary data.</text>
</comment>
<evidence type="ECO:0000259" key="1">
    <source>
        <dbReference type="Pfam" id="PF05699"/>
    </source>
</evidence>
<dbReference type="InterPro" id="IPR008906">
    <property type="entry name" value="HATC_C_dom"/>
</dbReference>
<dbReference type="PANTHER" id="PTHR23272">
    <property type="entry name" value="BED FINGER-RELATED"/>
    <property type="match status" value="1"/>
</dbReference>
<dbReference type="AlphaFoldDB" id="A0A9R1V0W3"/>
<sequence length="121" mass="13953">MLIDSLGLQISTVASKATFSTSGQILDPYRKNLFAKIVQDLVCTEDWVNKSRKPIVDNIDEVLKDDKVVKELENVINNRVWVLPDDEKRKLFKLAHESARKDVERVFGALKQKWHIIKHLA</sequence>
<accession>A0A9R1V0W3</accession>
<dbReference type="GO" id="GO:0046983">
    <property type="term" value="F:protein dimerization activity"/>
    <property type="evidence" value="ECO:0007669"/>
    <property type="project" value="InterPro"/>
</dbReference>
<protein>
    <recommendedName>
        <fullName evidence="1">HAT C-terminal dimerisation domain-containing protein</fullName>
    </recommendedName>
</protein>
<dbReference type="Pfam" id="PF05699">
    <property type="entry name" value="Dimer_Tnp_hAT"/>
    <property type="match status" value="1"/>
</dbReference>
<evidence type="ECO:0000313" key="3">
    <source>
        <dbReference type="Proteomes" id="UP000235145"/>
    </source>
</evidence>
<reference evidence="2 3" key="1">
    <citation type="journal article" date="2017" name="Nat. Commun.">
        <title>Genome assembly with in vitro proximity ligation data and whole-genome triplication in lettuce.</title>
        <authorList>
            <person name="Reyes-Chin-Wo S."/>
            <person name="Wang Z."/>
            <person name="Yang X."/>
            <person name="Kozik A."/>
            <person name="Arikit S."/>
            <person name="Song C."/>
            <person name="Xia L."/>
            <person name="Froenicke L."/>
            <person name="Lavelle D.O."/>
            <person name="Truco M.J."/>
            <person name="Xia R."/>
            <person name="Zhu S."/>
            <person name="Xu C."/>
            <person name="Xu H."/>
            <person name="Xu X."/>
            <person name="Cox K."/>
            <person name="Korf I."/>
            <person name="Meyers B.C."/>
            <person name="Michelmore R.W."/>
        </authorList>
    </citation>
    <scope>NUCLEOTIDE SEQUENCE [LARGE SCALE GENOMIC DNA]</scope>
    <source>
        <strain evidence="3">cv. Salinas</strain>
        <tissue evidence="2">Seedlings</tissue>
    </source>
</reference>
<name>A0A9R1V0W3_LACSA</name>
<dbReference type="InterPro" id="IPR006912">
    <property type="entry name" value="Harbinger_derived_prot"/>
</dbReference>
<dbReference type="Proteomes" id="UP000235145">
    <property type="component" value="Unassembled WGS sequence"/>
</dbReference>
<organism evidence="2 3">
    <name type="scientific">Lactuca sativa</name>
    <name type="common">Garden lettuce</name>
    <dbReference type="NCBI Taxonomy" id="4236"/>
    <lineage>
        <taxon>Eukaryota</taxon>
        <taxon>Viridiplantae</taxon>
        <taxon>Streptophyta</taxon>
        <taxon>Embryophyta</taxon>
        <taxon>Tracheophyta</taxon>
        <taxon>Spermatophyta</taxon>
        <taxon>Magnoliopsida</taxon>
        <taxon>eudicotyledons</taxon>
        <taxon>Gunneridae</taxon>
        <taxon>Pentapetalae</taxon>
        <taxon>asterids</taxon>
        <taxon>campanulids</taxon>
        <taxon>Asterales</taxon>
        <taxon>Asteraceae</taxon>
        <taxon>Cichorioideae</taxon>
        <taxon>Cichorieae</taxon>
        <taxon>Lactucinae</taxon>
        <taxon>Lactuca</taxon>
    </lineage>
</organism>